<evidence type="ECO:0000313" key="3">
    <source>
        <dbReference type="Proteomes" id="UP001345013"/>
    </source>
</evidence>
<comment type="caution">
    <text evidence="2">The sequence shown here is derived from an EMBL/GenBank/DDBJ whole genome shotgun (WGS) entry which is preliminary data.</text>
</comment>
<proteinExistence type="predicted"/>
<dbReference type="Pfam" id="PF06985">
    <property type="entry name" value="HET"/>
    <property type="match status" value="1"/>
</dbReference>
<reference evidence="2 3" key="1">
    <citation type="submission" date="2023-08" db="EMBL/GenBank/DDBJ databases">
        <title>Black Yeasts Isolated from many extreme environments.</title>
        <authorList>
            <person name="Coleine C."/>
            <person name="Stajich J.E."/>
            <person name="Selbmann L."/>
        </authorList>
    </citation>
    <scope>NUCLEOTIDE SEQUENCE [LARGE SCALE GENOMIC DNA]</scope>
    <source>
        <strain evidence="2 3">CCFEE 5885</strain>
    </source>
</reference>
<keyword evidence="3" id="KW-1185">Reference proteome</keyword>
<name>A0ABR0K7X6_9EURO</name>
<feature type="domain" description="Heterokaryon incompatibility" evidence="1">
    <location>
        <begin position="28"/>
        <end position="117"/>
    </location>
</feature>
<organism evidence="2 3">
    <name type="scientific">Lithohypha guttulata</name>
    <dbReference type="NCBI Taxonomy" id="1690604"/>
    <lineage>
        <taxon>Eukaryota</taxon>
        <taxon>Fungi</taxon>
        <taxon>Dikarya</taxon>
        <taxon>Ascomycota</taxon>
        <taxon>Pezizomycotina</taxon>
        <taxon>Eurotiomycetes</taxon>
        <taxon>Chaetothyriomycetidae</taxon>
        <taxon>Chaetothyriales</taxon>
        <taxon>Trichomeriaceae</taxon>
        <taxon>Lithohypha</taxon>
    </lineage>
</organism>
<accession>A0ABR0K7X6</accession>
<evidence type="ECO:0000259" key="1">
    <source>
        <dbReference type="Pfam" id="PF06985"/>
    </source>
</evidence>
<protein>
    <recommendedName>
        <fullName evidence="1">Heterokaryon incompatibility domain-containing protein</fullName>
    </recommendedName>
</protein>
<dbReference type="PANTHER" id="PTHR10622">
    <property type="entry name" value="HET DOMAIN-CONTAINING PROTEIN"/>
    <property type="match status" value="1"/>
</dbReference>
<gene>
    <name evidence="2" type="ORF">LTR24_005833</name>
</gene>
<dbReference type="PANTHER" id="PTHR10622:SF11">
    <property type="entry name" value="HET-DOMAIN-CONTAINING PROTEIN"/>
    <property type="match status" value="1"/>
</dbReference>
<sequence length="150" mass="17765">MRLLRWTGQNQMNISLTRDLHDDERPPYAILSHTWARDNNQEVTLAEVETAEGQQKLGYEKIRFCAEQAKKDGISHFWVDTCCIDKTNHVELSEAITSMYRWYQQAEKCYVYLPDVSYLQHDHGDDNAQSVWESSFRTSRWFTRGWTLPE</sequence>
<evidence type="ECO:0000313" key="2">
    <source>
        <dbReference type="EMBL" id="KAK5091834.1"/>
    </source>
</evidence>
<dbReference type="EMBL" id="JAVRRG010000069">
    <property type="protein sequence ID" value="KAK5091834.1"/>
    <property type="molecule type" value="Genomic_DNA"/>
</dbReference>
<dbReference type="InterPro" id="IPR010730">
    <property type="entry name" value="HET"/>
</dbReference>
<dbReference type="Proteomes" id="UP001345013">
    <property type="component" value="Unassembled WGS sequence"/>
</dbReference>